<feature type="region of interest" description="Disordered" evidence="1">
    <location>
        <begin position="1"/>
        <end position="33"/>
    </location>
</feature>
<feature type="region of interest" description="Disordered" evidence="1">
    <location>
        <begin position="129"/>
        <end position="166"/>
    </location>
</feature>
<name>A0A6A4IE27_9AGAR</name>
<keyword evidence="3" id="KW-1185">Reference proteome</keyword>
<evidence type="ECO:0000313" key="2">
    <source>
        <dbReference type="EMBL" id="KAE9408816.1"/>
    </source>
</evidence>
<accession>A0A6A4IE27</accession>
<protein>
    <submittedName>
        <fullName evidence="2">Uncharacterized protein</fullName>
    </submittedName>
</protein>
<feature type="compositionally biased region" description="Low complexity" evidence="1">
    <location>
        <begin position="129"/>
        <end position="146"/>
    </location>
</feature>
<dbReference type="OrthoDB" id="3227715at2759"/>
<dbReference type="Proteomes" id="UP000799118">
    <property type="component" value="Unassembled WGS sequence"/>
</dbReference>
<gene>
    <name evidence="2" type="ORF">BT96DRAFT_1012994</name>
</gene>
<organism evidence="2 3">
    <name type="scientific">Gymnopus androsaceus JB14</name>
    <dbReference type="NCBI Taxonomy" id="1447944"/>
    <lineage>
        <taxon>Eukaryota</taxon>
        <taxon>Fungi</taxon>
        <taxon>Dikarya</taxon>
        <taxon>Basidiomycota</taxon>
        <taxon>Agaricomycotina</taxon>
        <taxon>Agaricomycetes</taxon>
        <taxon>Agaricomycetidae</taxon>
        <taxon>Agaricales</taxon>
        <taxon>Marasmiineae</taxon>
        <taxon>Omphalotaceae</taxon>
        <taxon>Gymnopus</taxon>
    </lineage>
</organism>
<feature type="region of interest" description="Disordered" evidence="1">
    <location>
        <begin position="55"/>
        <end position="74"/>
    </location>
</feature>
<feature type="compositionally biased region" description="Polar residues" evidence="1">
    <location>
        <begin position="9"/>
        <end position="18"/>
    </location>
</feature>
<evidence type="ECO:0000256" key="1">
    <source>
        <dbReference type="SAM" id="MobiDB-lite"/>
    </source>
</evidence>
<dbReference type="EMBL" id="ML769389">
    <property type="protein sequence ID" value="KAE9408816.1"/>
    <property type="molecule type" value="Genomic_DNA"/>
</dbReference>
<reference evidence="2" key="1">
    <citation type="journal article" date="2019" name="Environ. Microbiol.">
        <title>Fungal ecological strategies reflected in gene transcription - a case study of two litter decomposers.</title>
        <authorList>
            <person name="Barbi F."/>
            <person name="Kohler A."/>
            <person name="Barry K."/>
            <person name="Baskaran P."/>
            <person name="Daum C."/>
            <person name="Fauchery L."/>
            <person name="Ihrmark K."/>
            <person name="Kuo A."/>
            <person name="LaButti K."/>
            <person name="Lipzen A."/>
            <person name="Morin E."/>
            <person name="Grigoriev I.V."/>
            <person name="Henrissat B."/>
            <person name="Lindahl B."/>
            <person name="Martin F."/>
        </authorList>
    </citation>
    <scope>NUCLEOTIDE SEQUENCE</scope>
    <source>
        <strain evidence="2">JB14</strain>
    </source>
</reference>
<sequence>MEYAPQDMRSPSPTSSVGSRHPEDQTSLSDSEAMLNQFQFEQKWQEKIGLDKPAHLETKADFDPLIPRPKPESEDEKFYYQHILDSLREEVRELQENELFEQTLLQGSKAALETPVYTRDIDSIMRSMMGPSSSSNSISAFPSATSTPFAGPRASNGPWNNPEVTRGGFGAGMDSFAGVAHGNAGMMMMPTEFGSTVQGSVERRNRGMGVGASRR</sequence>
<dbReference type="AlphaFoldDB" id="A0A6A4IE27"/>
<evidence type="ECO:0000313" key="3">
    <source>
        <dbReference type="Proteomes" id="UP000799118"/>
    </source>
</evidence>
<proteinExistence type="predicted"/>